<gene>
    <name evidence="2" type="ORF">MAPG_08448</name>
</gene>
<dbReference type="VEuPathDB" id="FungiDB:MAPG_08448"/>
<reference evidence="3" key="4">
    <citation type="journal article" date="2015" name="G3 (Bethesda)">
        <title>Genome sequences of three phytopathogenic species of the Magnaporthaceae family of fungi.</title>
        <authorList>
            <person name="Okagaki L.H."/>
            <person name="Nunes C.C."/>
            <person name="Sailsbery J."/>
            <person name="Clay B."/>
            <person name="Brown D."/>
            <person name="John T."/>
            <person name="Oh Y."/>
            <person name="Young N."/>
            <person name="Fitzgerald M."/>
            <person name="Haas B.J."/>
            <person name="Zeng Q."/>
            <person name="Young S."/>
            <person name="Adiconis X."/>
            <person name="Fan L."/>
            <person name="Levin J.Z."/>
            <person name="Mitchell T.K."/>
            <person name="Okubara P.A."/>
            <person name="Farman M.L."/>
            <person name="Kohn L.M."/>
            <person name="Birren B."/>
            <person name="Ma L.-J."/>
            <person name="Dean R.A."/>
        </authorList>
    </citation>
    <scope>NUCLEOTIDE SEQUENCE</scope>
    <source>
        <strain evidence="3">ATCC 64411 / 73-15</strain>
    </source>
</reference>
<dbReference type="EMBL" id="GL876973">
    <property type="protein sequence ID" value="KLU89477.1"/>
    <property type="molecule type" value="Genomic_DNA"/>
</dbReference>
<dbReference type="EMBL" id="ADBL01002045">
    <property type="status" value="NOT_ANNOTATED_CDS"/>
    <property type="molecule type" value="Genomic_DNA"/>
</dbReference>
<reference evidence="3" key="5">
    <citation type="submission" date="2015-06" db="UniProtKB">
        <authorList>
            <consortium name="EnsemblFungi"/>
        </authorList>
    </citation>
    <scope>IDENTIFICATION</scope>
    <source>
        <strain evidence="3">ATCC 64411</strain>
    </source>
</reference>
<dbReference type="EnsemblFungi" id="MAPG_08448T0">
    <property type="protein sequence ID" value="MAPG_08448T0"/>
    <property type="gene ID" value="MAPG_08448"/>
</dbReference>
<reference evidence="2" key="3">
    <citation type="submission" date="2011-03" db="EMBL/GenBank/DDBJ databases">
        <title>Annotation of Magnaporthe poae ATCC 64411.</title>
        <authorList>
            <person name="Ma L.-J."/>
            <person name="Dead R."/>
            <person name="Young S.K."/>
            <person name="Zeng Q."/>
            <person name="Gargeya S."/>
            <person name="Fitzgerald M."/>
            <person name="Haas B."/>
            <person name="Abouelleil A."/>
            <person name="Alvarado L."/>
            <person name="Arachchi H.M."/>
            <person name="Berlin A."/>
            <person name="Brown A."/>
            <person name="Chapman S.B."/>
            <person name="Chen Z."/>
            <person name="Dunbar C."/>
            <person name="Freedman E."/>
            <person name="Gearin G."/>
            <person name="Gellesch M."/>
            <person name="Goldberg J."/>
            <person name="Griggs A."/>
            <person name="Gujja S."/>
            <person name="Heiman D."/>
            <person name="Howarth C."/>
            <person name="Larson L."/>
            <person name="Lui A."/>
            <person name="MacDonald P.J.P."/>
            <person name="Mehta T."/>
            <person name="Montmayeur A."/>
            <person name="Murphy C."/>
            <person name="Neiman D."/>
            <person name="Pearson M."/>
            <person name="Priest M."/>
            <person name="Roberts A."/>
            <person name="Saif S."/>
            <person name="Shea T."/>
            <person name="Shenoy N."/>
            <person name="Sisk P."/>
            <person name="Stolte C."/>
            <person name="Sykes S."/>
            <person name="Yandava C."/>
            <person name="Wortman J."/>
            <person name="Nusbaum C."/>
            <person name="Birren B."/>
        </authorList>
    </citation>
    <scope>NUCLEOTIDE SEQUENCE</scope>
    <source>
        <strain evidence="2">ATCC 64411</strain>
    </source>
</reference>
<organism evidence="3 4">
    <name type="scientific">Magnaporthiopsis poae (strain ATCC 64411 / 73-15)</name>
    <name type="common">Kentucky bluegrass fungus</name>
    <name type="synonym">Magnaporthe poae</name>
    <dbReference type="NCBI Taxonomy" id="644358"/>
    <lineage>
        <taxon>Eukaryota</taxon>
        <taxon>Fungi</taxon>
        <taxon>Dikarya</taxon>
        <taxon>Ascomycota</taxon>
        <taxon>Pezizomycotina</taxon>
        <taxon>Sordariomycetes</taxon>
        <taxon>Sordariomycetidae</taxon>
        <taxon>Magnaporthales</taxon>
        <taxon>Magnaporthaceae</taxon>
        <taxon>Magnaporthiopsis</taxon>
    </lineage>
</organism>
<protein>
    <submittedName>
        <fullName evidence="2 3">Uncharacterized protein</fullName>
    </submittedName>
</protein>
<evidence type="ECO:0000313" key="4">
    <source>
        <dbReference type="Proteomes" id="UP000011715"/>
    </source>
</evidence>
<dbReference type="Proteomes" id="UP000011715">
    <property type="component" value="Unassembled WGS sequence"/>
</dbReference>
<feature type="region of interest" description="Disordered" evidence="1">
    <location>
        <begin position="1"/>
        <end position="46"/>
    </location>
</feature>
<evidence type="ECO:0000313" key="3">
    <source>
        <dbReference type="EnsemblFungi" id="MAPG_08448T0"/>
    </source>
</evidence>
<dbReference type="OrthoDB" id="10640878at2759"/>
<keyword evidence="4" id="KW-1185">Reference proteome</keyword>
<dbReference type="eggNOG" id="ENOG502RN68">
    <property type="taxonomic scope" value="Eukaryota"/>
</dbReference>
<evidence type="ECO:0000256" key="1">
    <source>
        <dbReference type="SAM" id="MobiDB-lite"/>
    </source>
</evidence>
<evidence type="ECO:0000313" key="2">
    <source>
        <dbReference type="EMBL" id="KLU89477.1"/>
    </source>
</evidence>
<reference evidence="2" key="1">
    <citation type="submission" date="2010-05" db="EMBL/GenBank/DDBJ databases">
        <title>The Genome Sequence of Magnaporthe poae strain ATCC 64411.</title>
        <authorList>
            <consortium name="The Broad Institute Genome Sequencing Platform"/>
            <consortium name="Broad Institute Genome Sequencing Center for Infectious Disease"/>
            <person name="Ma L.-J."/>
            <person name="Dead R."/>
            <person name="Young S."/>
            <person name="Zeng Q."/>
            <person name="Koehrsen M."/>
            <person name="Alvarado L."/>
            <person name="Berlin A."/>
            <person name="Chapman S.B."/>
            <person name="Chen Z."/>
            <person name="Freedman E."/>
            <person name="Gellesch M."/>
            <person name="Goldberg J."/>
            <person name="Griggs A."/>
            <person name="Gujja S."/>
            <person name="Heilman E.R."/>
            <person name="Heiman D."/>
            <person name="Hepburn T."/>
            <person name="Howarth C."/>
            <person name="Jen D."/>
            <person name="Larson L."/>
            <person name="Mehta T."/>
            <person name="Neiman D."/>
            <person name="Pearson M."/>
            <person name="Roberts A."/>
            <person name="Saif S."/>
            <person name="Shea T."/>
            <person name="Shenoy N."/>
            <person name="Sisk P."/>
            <person name="Stolte C."/>
            <person name="Sykes S."/>
            <person name="Walk T."/>
            <person name="White J."/>
            <person name="Yandava C."/>
            <person name="Haas B."/>
            <person name="Nusbaum C."/>
            <person name="Birren B."/>
        </authorList>
    </citation>
    <scope>NUCLEOTIDE SEQUENCE</scope>
    <source>
        <strain evidence="2">ATCC 64411</strain>
    </source>
</reference>
<dbReference type="EMBL" id="ADBL01002046">
    <property type="status" value="NOT_ANNOTATED_CDS"/>
    <property type="molecule type" value="Genomic_DNA"/>
</dbReference>
<dbReference type="AlphaFoldDB" id="A0A0C4E7D5"/>
<sequence length="409" mass="43816">MAGPYRGKGRRQASKRKGPKQDEGQEPQPQAAHAEPSTGAAGRYRESLARLLQSVNAENAKANPAISAAANAADSAELQQAAMTMVDLAATAQDAQTVTHGHGNGNGIGIGNAREDIASLKTPSDFEAAFYKLVRTMKMAQYAVAQPDADHDNNDNKSMSPPTEEAAAMSIAEHEMGKAAAGMQAQATAFQMSHPAMIDPFYGRAEVGEQIATMQTSRPEMMNPVSGQTAVGEKPMVVHNPYQGMMDPTFRHAAVGGRQVGTIQTSHPAMMDPAFGQAAIGGRQVDTIQTSHPAMMDPAFGQAAVGEKPMVIHSANPAMMSPDFGHVAIGEQLATIQTWHPLMADPGFSQAARREQQHYRVHRIKAAENAPEKLLEVLEEFRDCLNERMTEFVVINGVMFDLGCGGPYR</sequence>
<accession>A0A0C4E7D5</accession>
<feature type="compositionally biased region" description="Basic residues" evidence="1">
    <location>
        <begin position="7"/>
        <end position="18"/>
    </location>
</feature>
<reference evidence="4" key="2">
    <citation type="submission" date="2010-05" db="EMBL/GenBank/DDBJ databases">
        <title>The genome sequence of Magnaporthe poae strain ATCC 64411.</title>
        <authorList>
            <person name="Ma L.-J."/>
            <person name="Dead R."/>
            <person name="Young S."/>
            <person name="Zeng Q."/>
            <person name="Koehrsen M."/>
            <person name="Alvarado L."/>
            <person name="Berlin A."/>
            <person name="Chapman S.B."/>
            <person name="Chen Z."/>
            <person name="Freedman E."/>
            <person name="Gellesch M."/>
            <person name="Goldberg J."/>
            <person name="Griggs A."/>
            <person name="Gujja S."/>
            <person name="Heilman E.R."/>
            <person name="Heiman D."/>
            <person name="Hepburn T."/>
            <person name="Howarth C."/>
            <person name="Jen D."/>
            <person name="Larson L."/>
            <person name="Mehta T."/>
            <person name="Neiman D."/>
            <person name="Pearson M."/>
            <person name="Roberts A."/>
            <person name="Saif S."/>
            <person name="Shea T."/>
            <person name="Shenoy N."/>
            <person name="Sisk P."/>
            <person name="Stolte C."/>
            <person name="Sykes S."/>
            <person name="Walk T."/>
            <person name="White J."/>
            <person name="Yandava C."/>
            <person name="Haas B."/>
            <person name="Nusbaum C."/>
            <person name="Birren B."/>
        </authorList>
    </citation>
    <scope>NUCLEOTIDE SEQUENCE [LARGE SCALE GENOMIC DNA]</scope>
    <source>
        <strain evidence="4">ATCC 64411 / 73-15</strain>
    </source>
</reference>
<proteinExistence type="predicted"/>
<name>A0A0C4E7D5_MAGP6</name>